<name>A0A834IB54_RHYFE</name>
<feature type="region of interest" description="Disordered" evidence="1">
    <location>
        <begin position="84"/>
        <end position="106"/>
    </location>
</feature>
<keyword evidence="3" id="KW-1185">Reference proteome</keyword>
<dbReference type="AlphaFoldDB" id="A0A834IB54"/>
<dbReference type="PANTHER" id="PTHR45945">
    <property type="entry name" value="REGULATOR OF G-PROTEIN SIGNALING LOCO"/>
    <property type="match status" value="1"/>
</dbReference>
<feature type="non-terminal residue" evidence="2">
    <location>
        <position position="1"/>
    </location>
</feature>
<reference evidence="2" key="1">
    <citation type="submission" date="2020-08" db="EMBL/GenBank/DDBJ databases">
        <title>Genome sequencing and assembly of the red palm weevil Rhynchophorus ferrugineus.</title>
        <authorList>
            <person name="Dias G.B."/>
            <person name="Bergman C.M."/>
            <person name="Manee M."/>
        </authorList>
    </citation>
    <scope>NUCLEOTIDE SEQUENCE</scope>
    <source>
        <strain evidence="2">AA-2017</strain>
        <tissue evidence="2">Whole larva</tissue>
    </source>
</reference>
<comment type="caution">
    <text evidence="2">The sequence shown here is derived from an EMBL/GenBank/DDBJ whole genome shotgun (WGS) entry which is preliminary data.</text>
</comment>
<dbReference type="PANTHER" id="PTHR45945:SF3">
    <property type="entry name" value="REGULATOR OF G-PROTEIN SIGNALING LOCO"/>
    <property type="match status" value="1"/>
</dbReference>
<evidence type="ECO:0000313" key="2">
    <source>
        <dbReference type="EMBL" id="KAF7275388.1"/>
    </source>
</evidence>
<dbReference type="InterPro" id="IPR046995">
    <property type="entry name" value="RGS10/12/14-like"/>
</dbReference>
<dbReference type="GO" id="GO:0008277">
    <property type="term" value="P:regulation of G protein-coupled receptor signaling pathway"/>
    <property type="evidence" value="ECO:0007669"/>
    <property type="project" value="TreeGrafter"/>
</dbReference>
<dbReference type="EMBL" id="JAACXV010010601">
    <property type="protein sequence ID" value="KAF7275388.1"/>
    <property type="molecule type" value="Genomic_DNA"/>
</dbReference>
<proteinExistence type="predicted"/>
<accession>A0A834IB54</accession>
<dbReference type="GO" id="GO:0005634">
    <property type="term" value="C:nucleus"/>
    <property type="evidence" value="ECO:0007669"/>
    <property type="project" value="TreeGrafter"/>
</dbReference>
<protein>
    <submittedName>
        <fullName evidence="2">Uncharacterized protein</fullName>
    </submittedName>
</protein>
<dbReference type="GO" id="GO:0005886">
    <property type="term" value="C:plasma membrane"/>
    <property type="evidence" value="ECO:0007669"/>
    <property type="project" value="TreeGrafter"/>
</dbReference>
<sequence length="211" mass="22968">RAKPAVDTDEVCSENNQKKPLIAKLKAGANKLHVGTYSESDGKIREPLGVFGGSQRGFLELVEGLTRAQRRLEDQRGTEINFELPDFLKDKDEEGGAAAGHYYSTNSAPEPQTKIALTKNLKHNCSPNYENQSVAVPTKASPVKEPNPVQYAKGDGDTGCSKTDPPPLPPKPKIVPIKPPNWGHSGFYKAKDVPLAKHSDMFLEQSSSSFV</sequence>
<evidence type="ECO:0000256" key="1">
    <source>
        <dbReference type="SAM" id="MobiDB-lite"/>
    </source>
</evidence>
<evidence type="ECO:0000313" key="3">
    <source>
        <dbReference type="Proteomes" id="UP000625711"/>
    </source>
</evidence>
<feature type="compositionally biased region" description="Pro residues" evidence="1">
    <location>
        <begin position="164"/>
        <end position="178"/>
    </location>
</feature>
<dbReference type="GO" id="GO:0005737">
    <property type="term" value="C:cytoplasm"/>
    <property type="evidence" value="ECO:0007669"/>
    <property type="project" value="TreeGrafter"/>
</dbReference>
<gene>
    <name evidence="2" type="ORF">GWI33_011801</name>
</gene>
<dbReference type="Proteomes" id="UP000625711">
    <property type="component" value="Unassembled WGS sequence"/>
</dbReference>
<dbReference type="OrthoDB" id="196547at2759"/>
<organism evidence="2 3">
    <name type="scientific">Rhynchophorus ferrugineus</name>
    <name type="common">Red palm weevil</name>
    <name type="synonym">Curculio ferrugineus</name>
    <dbReference type="NCBI Taxonomy" id="354439"/>
    <lineage>
        <taxon>Eukaryota</taxon>
        <taxon>Metazoa</taxon>
        <taxon>Ecdysozoa</taxon>
        <taxon>Arthropoda</taxon>
        <taxon>Hexapoda</taxon>
        <taxon>Insecta</taxon>
        <taxon>Pterygota</taxon>
        <taxon>Neoptera</taxon>
        <taxon>Endopterygota</taxon>
        <taxon>Coleoptera</taxon>
        <taxon>Polyphaga</taxon>
        <taxon>Cucujiformia</taxon>
        <taxon>Curculionidae</taxon>
        <taxon>Dryophthorinae</taxon>
        <taxon>Rhynchophorus</taxon>
    </lineage>
</organism>
<dbReference type="GO" id="GO:0005096">
    <property type="term" value="F:GTPase activator activity"/>
    <property type="evidence" value="ECO:0007669"/>
    <property type="project" value="InterPro"/>
</dbReference>
<feature type="region of interest" description="Disordered" evidence="1">
    <location>
        <begin position="133"/>
        <end position="178"/>
    </location>
</feature>